<dbReference type="GO" id="GO:0019145">
    <property type="term" value="F:aminobutyraldehyde dehydrogenase (NAD+) activity"/>
    <property type="evidence" value="ECO:0007669"/>
    <property type="project" value="UniProtKB-EC"/>
</dbReference>
<dbReference type="FunFam" id="3.40.605.10:FF:000007">
    <property type="entry name" value="NAD/NADP-dependent betaine aldehyde dehydrogenase"/>
    <property type="match status" value="1"/>
</dbReference>
<evidence type="ECO:0000256" key="2">
    <source>
        <dbReference type="ARBA" id="ARBA00023002"/>
    </source>
</evidence>
<sequence>MTAEHTSLALCRKAEERLKTAPLGHVIDGKSEPVTGARLDVLNPATGKPIAAIARGSAADVDRAVAAARRAFPLWRATPPSERARVMLRIADAIEARADDLAFLESLHTGKPAMVSQPEVPVVADVFRCLAGQSRAMQAPATDEYLPGHLSMIRREPLGVIGAITPWNYPMLTFAFKVAGAMAAGNTIVLKPSEMTPLTALLFMEIVADILPPGVLNIVLGTGEEVGSAISEHPGIDMVSLTGSVASGRRVVEASARTLKPTHLELGGKGPVVVFEDADLDAVAATVRAAGFWNSGQECGSATRVICAASVREALTARLIEAVSTIRVGTLEEGDDIEMGPLISARHLASVAAAVARARDEGATVALGGTPISRDGFFFPPTILTDVARGSWITRHEVFGPVISVETFDDEADAIRQANDVPYGLASSVWTRDIGRALRLTDALDFGTVWVNAHLVLPTEMPWGGFNASGHGRELSILSLEDFSRTKHVMIANGKA</sequence>
<keyword evidence="2 4" id="KW-0560">Oxidoreductase</keyword>
<dbReference type="OrthoDB" id="9812625at2"/>
<comment type="similarity">
    <text evidence="1">Belongs to the aldehyde dehydrogenase family.</text>
</comment>
<evidence type="ECO:0000256" key="1">
    <source>
        <dbReference type="ARBA" id="ARBA00009986"/>
    </source>
</evidence>
<dbReference type="FunFam" id="3.40.309.10:FF:000009">
    <property type="entry name" value="Aldehyde dehydrogenase A"/>
    <property type="match status" value="1"/>
</dbReference>
<proteinExistence type="inferred from homology"/>
<dbReference type="Pfam" id="PF00171">
    <property type="entry name" value="Aldedh"/>
    <property type="match status" value="1"/>
</dbReference>
<evidence type="ECO:0000313" key="4">
    <source>
        <dbReference type="EMBL" id="VDC22346.1"/>
    </source>
</evidence>
<dbReference type="InterPro" id="IPR015590">
    <property type="entry name" value="Aldehyde_DH_dom"/>
</dbReference>
<dbReference type="EC" id="1.2.1.19" evidence="4"/>
<accession>A0A3P5WV52</accession>
<dbReference type="SUPFAM" id="SSF53720">
    <property type="entry name" value="ALDH-like"/>
    <property type="match status" value="1"/>
</dbReference>
<dbReference type="InterPro" id="IPR016162">
    <property type="entry name" value="Ald_DH_N"/>
</dbReference>
<name>A0A3P5WV52_9RHOB</name>
<reference evidence="4 5" key="1">
    <citation type="submission" date="2018-11" db="EMBL/GenBank/DDBJ databases">
        <authorList>
            <person name="Criscuolo A."/>
        </authorList>
    </citation>
    <scope>NUCLEOTIDE SEQUENCE [LARGE SCALE GENOMIC DNA]</scope>
    <source>
        <strain evidence="4">ACIP111625</strain>
    </source>
</reference>
<evidence type="ECO:0000259" key="3">
    <source>
        <dbReference type="Pfam" id="PF00171"/>
    </source>
</evidence>
<protein>
    <submittedName>
        <fullName evidence="4">Gamma-aminobutyraldehyde dehydrogenase</fullName>
        <ecNumber evidence="4">1.2.1.19</ecNumber>
    </submittedName>
</protein>
<gene>
    <name evidence="4" type="primary">prr</name>
    <name evidence="4" type="ORF">XINFAN_00747</name>
</gene>
<dbReference type="Gene3D" id="3.40.309.10">
    <property type="entry name" value="Aldehyde Dehydrogenase, Chain A, domain 2"/>
    <property type="match status" value="1"/>
</dbReference>
<dbReference type="AlphaFoldDB" id="A0A3P5WV52"/>
<evidence type="ECO:0000313" key="5">
    <source>
        <dbReference type="Proteomes" id="UP000277498"/>
    </source>
</evidence>
<feature type="domain" description="Aldehyde dehydrogenase" evidence="3">
    <location>
        <begin position="37"/>
        <end position="489"/>
    </location>
</feature>
<keyword evidence="5" id="KW-1185">Reference proteome</keyword>
<dbReference type="EMBL" id="UXAW01000041">
    <property type="protein sequence ID" value="VDC22346.1"/>
    <property type="molecule type" value="Genomic_DNA"/>
</dbReference>
<dbReference type="Gene3D" id="3.40.605.10">
    <property type="entry name" value="Aldehyde Dehydrogenase, Chain A, domain 1"/>
    <property type="match status" value="1"/>
</dbReference>
<dbReference type="NCBIfam" id="NF010000">
    <property type="entry name" value="PRK13473.1"/>
    <property type="match status" value="1"/>
</dbReference>
<dbReference type="Proteomes" id="UP000277498">
    <property type="component" value="Unassembled WGS sequence"/>
</dbReference>
<dbReference type="InterPro" id="IPR016161">
    <property type="entry name" value="Ald_DH/histidinol_DH"/>
</dbReference>
<dbReference type="RefSeq" id="WP_124085177.1">
    <property type="nucleotide sequence ID" value="NZ_UXAW01000041.1"/>
</dbReference>
<dbReference type="InterPro" id="IPR016163">
    <property type="entry name" value="Ald_DH_C"/>
</dbReference>
<organism evidence="4 5">
    <name type="scientific">Pseudogemmobacter humi</name>
    <dbReference type="NCBI Taxonomy" id="2483812"/>
    <lineage>
        <taxon>Bacteria</taxon>
        <taxon>Pseudomonadati</taxon>
        <taxon>Pseudomonadota</taxon>
        <taxon>Alphaproteobacteria</taxon>
        <taxon>Rhodobacterales</taxon>
        <taxon>Paracoccaceae</taxon>
        <taxon>Pseudogemmobacter</taxon>
    </lineage>
</organism>
<dbReference type="PANTHER" id="PTHR11699">
    <property type="entry name" value="ALDEHYDE DEHYDROGENASE-RELATED"/>
    <property type="match status" value="1"/>
</dbReference>